<accession>A0ACB0Z0X6</accession>
<protein>
    <submittedName>
        <fullName evidence="1">Uncharacterized protein</fullName>
    </submittedName>
</protein>
<proteinExistence type="predicted"/>
<evidence type="ECO:0000313" key="1">
    <source>
        <dbReference type="EMBL" id="CAK5070985.1"/>
    </source>
</evidence>
<keyword evidence="2" id="KW-1185">Reference proteome</keyword>
<comment type="caution">
    <text evidence="1">The sequence shown here is derived from an EMBL/GenBank/DDBJ whole genome shotgun (WGS) entry which is preliminary data.</text>
</comment>
<reference evidence="1" key="1">
    <citation type="submission" date="2023-11" db="EMBL/GenBank/DDBJ databases">
        <authorList>
            <person name="Poullet M."/>
        </authorList>
    </citation>
    <scope>NUCLEOTIDE SEQUENCE</scope>
    <source>
        <strain evidence="1">E1834</strain>
    </source>
</reference>
<organism evidence="1 2">
    <name type="scientific">Meloidogyne enterolobii</name>
    <name type="common">Root-knot nematode worm</name>
    <name type="synonym">Meloidogyne mayaguensis</name>
    <dbReference type="NCBI Taxonomy" id="390850"/>
    <lineage>
        <taxon>Eukaryota</taxon>
        <taxon>Metazoa</taxon>
        <taxon>Ecdysozoa</taxon>
        <taxon>Nematoda</taxon>
        <taxon>Chromadorea</taxon>
        <taxon>Rhabditida</taxon>
        <taxon>Tylenchina</taxon>
        <taxon>Tylenchomorpha</taxon>
        <taxon>Tylenchoidea</taxon>
        <taxon>Meloidogynidae</taxon>
        <taxon>Meloidogyninae</taxon>
        <taxon>Meloidogyne</taxon>
    </lineage>
</organism>
<name>A0ACB0Z0X6_MELEN</name>
<gene>
    <name evidence="1" type="ORF">MENTE1834_LOCUS18775</name>
</gene>
<dbReference type="EMBL" id="CAVMJV010000022">
    <property type="protein sequence ID" value="CAK5070985.1"/>
    <property type="molecule type" value="Genomic_DNA"/>
</dbReference>
<sequence>MSIIRKKLFTSLAKIRPNSVALVDSFDFTDRELRSVLGRKDGQVYENLLEWAKKSPLNEHDVRVL</sequence>
<dbReference type="Proteomes" id="UP001497535">
    <property type="component" value="Unassembled WGS sequence"/>
</dbReference>
<evidence type="ECO:0000313" key="2">
    <source>
        <dbReference type="Proteomes" id="UP001497535"/>
    </source>
</evidence>